<dbReference type="InterPro" id="IPR011990">
    <property type="entry name" value="TPR-like_helical_dom_sf"/>
</dbReference>
<evidence type="ECO:0000256" key="1">
    <source>
        <dbReference type="SAM" id="MobiDB-lite"/>
    </source>
</evidence>
<proteinExistence type="predicted"/>
<organism evidence="2 3">
    <name type="scientific">Streptomyces thermoalcalitolerans</name>
    <dbReference type="NCBI Taxonomy" id="65605"/>
    <lineage>
        <taxon>Bacteria</taxon>
        <taxon>Bacillati</taxon>
        <taxon>Actinomycetota</taxon>
        <taxon>Actinomycetes</taxon>
        <taxon>Kitasatosporales</taxon>
        <taxon>Streptomycetaceae</taxon>
        <taxon>Streptomyces</taxon>
    </lineage>
</organism>
<name>A0ABP3YRD5_9ACTN</name>
<keyword evidence="3" id="KW-1185">Reference proteome</keyword>
<dbReference type="SUPFAM" id="SSF48452">
    <property type="entry name" value="TPR-like"/>
    <property type="match status" value="1"/>
</dbReference>
<dbReference type="Pfam" id="PF02810">
    <property type="entry name" value="SEC-C"/>
    <property type="match status" value="1"/>
</dbReference>
<gene>
    <name evidence="2" type="ORF">GCM10009549_05790</name>
</gene>
<evidence type="ECO:0000313" key="3">
    <source>
        <dbReference type="Proteomes" id="UP001501005"/>
    </source>
</evidence>
<feature type="region of interest" description="Disordered" evidence="1">
    <location>
        <begin position="1"/>
        <end position="35"/>
    </location>
</feature>
<accession>A0ABP3YRD5</accession>
<evidence type="ECO:0000313" key="2">
    <source>
        <dbReference type="EMBL" id="GAA0903281.1"/>
    </source>
</evidence>
<dbReference type="SUPFAM" id="SSF103642">
    <property type="entry name" value="Sec-C motif"/>
    <property type="match status" value="1"/>
</dbReference>
<dbReference type="Proteomes" id="UP001501005">
    <property type="component" value="Unassembled WGS sequence"/>
</dbReference>
<dbReference type="InterPro" id="IPR004027">
    <property type="entry name" value="SEC_C_motif"/>
</dbReference>
<dbReference type="Gene3D" id="3.10.450.50">
    <property type="match status" value="1"/>
</dbReference>
<dbReference type="RefSeq" id="WP_344046345.1">
    <property type="nucleotide sequence ID" value="NZ_BAAAHG010000003.1"/>
</dbReference>
<reference evidence="3" key="1">
    <citation type="journal article" date="2019" name="Int. J. Syst. Evol. Microbiol.">
        <title>The Global Catalogue of Microorganisms (GCM) 10K type strain sequencing project: providing services to taxonomists for standard genome sequencing and annotation.</title>
        <authorList>
            <consortium name="The Broad Institute Genomics Platform"/>
            <consortium name="The Broad Institute Genome Sequencing Center for Infectious Disease"/>
            <person name="Wu L."/>
            <person name="Ma J."/>
        </authorList>
    </citation>
    <scope>NUCLEOTIDE SEQUENCE [LARGE SCALE GENOMIC DNA]</scope>
    <source>
        <strain evidence="3">JCM 10673</strain>
    </source>
</reference>
<protein>
    <submittedName>
        <fullName evidence="2">SEC-C domain-containing protein</fullName>
    </submittedName>
</protein>
<sequence>MSSRSRSTGKKKARKSKRIPAVRAAVSTPVTPAQAAEDCERLAKQYPEEREELLLEAADAWQDAGEPERALAVYERLLDQGEGGSERPDLVDAFRISLLWDLGRQEEARAGAAAFRARHPRDAGAWMFVAECFEEADETATAAEWYTAGITHVLGAGTPVTADTVGEHPDNFDLETLVIGRHRVRRLLGAPHDDWDEVADELHTRRSSPLPGRTRPLDEMHDPVRLRRFKEEGPEALEAEIRELTEAMEREEAERAARTGLLKACVLFWPAEEFALLLQRWPKAAEAYGDDHAAHLRQVERTLRGMSDEGAPHLAVGRATVAGLQAHAETDGGSPDAPATRSAYAAELARRGQATAWPPPRNGPCWCGSERKYKKCCGNPADG</sequence>
<feature type="compositionally biased region" description="Basic residues" evidence="1">
    <location>
        <begin position="7"/>
        <end position="20"/>
    </location>
</feature>
<dbReference type="Gene3D" id="1.25.40.10">
    <property type="entry name" value="Tetratricopeptide repeat domain"/>
    <property type="match status" value="1"/>
</dbReference>
<dbReference type="EMBL" id="BAAAHG010000003">
    <property type="protein sequence ID" value="GAA0903281.1"/>
    <property type="molecule type" value="Genomic_DNA"/>
</dbReference>
<comment type="caution">
    <text evidence="2">The sequence shown here is derived from an EMBL/GenBank/DDBJ whole genome shotgun (WGS) entry which is preliminary data.</text>
</comment>